<feature type="compositionally biased region" description="Basic and acidic residues" evidence="1">
    <location>
        <begin position="28"/>
        <end position="43"/>
    </location>
</feature>
<evidence type="ECO:0008006" key="3">
    <source>
        <dbReference type="Google" id="ProtNLM"/>
    </source>
</evidence>
<comment type="caution">
    <text evidence="2">The sequence shown here is derived from an EMBL/GenBank/DDBJ whole genome shotgun (WGS) entry which is preliminary data.</text>
</comment>
<sequence>MFPKESDEVEKYVDGIPDMIQGSIRTYAERQAKNKRKLDDNSRNNHTQQQPQKRQNVASVYTARPGKKREYGRSLPLCTKCNYHHNGQCAPKCNNYKKVGHLARDCRSPAA</sequence>
<proteinExistence type="predicted"/>
<feature type="compositionally biased region" description="Polar residues" evidence="1">
    <location>
        <begin position="44"/>
        <end position="59"/>
    </location>
</feature>
<feature type="region of interest" description="Disordered" evidence="1">
    <location>
        <begin position="28"/>
        <end position="68"/>
    </location>
</feature>
<protein>
    <recommendedName>
        <fullName evidence="3">Reverse transcriptase domain-containing protein</fullName>
    </recommendedName>
</protein>
<name>A0A699V0L7_TANCI</name>
<organism evidence="2">
    <name type="scientific">Tanacetum cinerariifolium</name>
    <name type="common">Dalmatian daisy</name>
    <name type="synonym">Chrysanthemum cinerariifolium</name>
    <dbReference type="NCBI Taxonomy" id="118510"/>
    <lineage>
        <taxon>Eukaryota</taxon>
        <taxon>Viridiplantae</taxon>
        <taxon>Streptophyta</taxon>
        <taxon>Embryophyta</taxon>
        <taxon>Tracheophyta</taxon>
        <taxon>Spermatophyta</taxon>
        <taxon>Magnoliopsida</taxon>
        <taxon>eudicotyledons</taxon>
        <taxon>Gunneridae</taxon>
        <taxon>Pentapetalae</taxon>
        <taxon>asterids</taxon>
        <taxon>campanulids</taxon>
        <taxon>Asterales</taxon>
        <taxon>Asteraceae</taxon>
        <taxon>Asteroideae</taxon>
        <taxon>Anthemideae</taxon>
        <taxon>Anthemidinae</taxon>
        <taxon>Tanacetum</taxon>
    </lineage>
</organism>
<gene>
    <name evidence="2" type="ORF">Tci_898865</name>
</gene>
<accession>A0A699V0L7</accession>
<feature type="non-terminal residue" evidence="2">
    <location>
        <position position="111"/>
    </location>
</feature>
<evidence type="ECO:0000256" key="1">
    <source>
        <dbReference type="SAM" id="MobiDB-lite"/>
    </source>
</evidence>
<evidence type="ECO:0000313" key="2">
    <source>
        <dbReference type="EMBL" id="GFD26896.1"/>
    </source>
</evidence>
<dbReference type="EMBL" id="BKCJ011372560">
    <property type="protein sequence ID" value="GFD26896.1"/>
    <property type="molecule type" value="Genomic_DNA"/>
</dbReference>
<reference evidence="2" key="1">
    <citation type="journal article" date="2019" name="Sci. Rep.">
        <title>Draft genome of Tanacetum cinerariifolium, the natural source of mosquito coil.</title>
        <authorList>
            <person name="Yamashiro T."/>
            <person name="Shiraishi A."/>
            <person name="Satake H."/>
            <person name="Nakayama K."/>
        </authorList>
    </citation>
    <scope>NUCLEOTIDE SEQUENCE</scope>
</reference>
<dbReference type="AlphaFoldDB" id="A0A699V0L7"/>